<reference evidence="2" key="1">
    <citation type="submission" date="2021-06" db="EMBL/GenBank/DDBJ databases">
        <authorList>
            <person name="Arsene-Ploetze F."/>
        </authorList>
    </citation>
    <scope>NUCLEOTIDE SEQUENCE</scope>
    <source>
        <strain evidence="2">SBRY1</strain>
    </source>
</reference>
<evidence type="ECO:0000256" key="1">
    <source>
        <dbReference type="SAM" id="MobiDB-lite"/>
    </source>
</evidence>
<sequence length="236" mass="25840">MQPTSRARPLRRLLGARIRSDLVVQHRQGVLQLRDPLHHVHPGRLQQRLALPLRAVALPDQLRVRHHVGDRHPGQPQLADEGQPVQVAVAETALPGVGAVHVGHQPDPLVPAQGVRAHPGERGHLADRVLVPAVGPRMRLVLRHAQRRRNGFLVHHLHDRHGHHAKTLECTPGKCGPLGSRYGQPTVDRSVAGAGGGGRRRPQRRHHGGLLRAARPGLRPRLGDQAAHRVRGARGL</sequence>
<dbReference type="AlphaFoldDB" id="A0A9W4E4U8"/>
<feature type="region of interest" description="Disordered" evidence="1">
    <location>
        <begin position="181"/>
        <end position="236"/>
    </location>
</feature>
<gene>
    <name evidence="2" type="ORF">SBRY_20532</name>
</gene>
<name>A0A9W4E4U8_9ACTN</name>
<comment type="caution">
    <text evidence="2">The sequence shown here is derived from an EMBL/GenBank/DDBJ whole genome shotgun (WGS) entry which is preliminary data.</text>
</comment>
<dbReference type="EMBL" id="CAJVAX010000012">
    <property type="protein sequence ID" value="CAG7629069.1"/>
    <property type="molecule type" value="Genomic_DNA"/>
</dbReference>
<feature type="compositionally biased region" description="Basic residues" evidence="1">
    <location>
        <begin position="198"/>
        <end position="209"/>
    </location>
</feature>
<accession>A0A9W4E4U8</accession>
<evidence type="ECO:0000313" key="2">
    <source>
        <dbReference type="EMBL" id="CAG7629069.1"/>
    </source>
</evidence>
<feature type="compositionally biased region" description="Low complexity" evidence="1">
    <location>
        <begin position="210"/>
        <end position="220"/>
    </location>
</feature>
<evidence type="ECO:0000313" key="3">
    <source>
        <dbReference type="Proteomes" id="UP001153328"/>
    </source>
</evidence>
<proteinExistence type="predicted"/>
<protein>
    <submittedName>
        <fullName evidence="2">Uncharacterized protein</fullName>
    </submittedName>
</protein>
<keyword evidence="3" id="KW-1185">Reference proteome</keyword>
<dbReference type="Proteomes" id="UP001153328">
    <property type="component" value="Unassembled WGS sequence"/>
</dbReference>
<organism evidence="2 3">
    <name type="scientific">Actinacidiphila bryophytorum</name>
    <dbReference type="NCBI Taxonomy" id="1436133"/>
    <lineage>
        <taxon>Bacteria</taxon>
        <taxon>Bacillati</taxon>
        <taxon>Actinomycetota</taxon>
        <taxon>Actinomycetes</taxon>
        <taxon>Kitasatosporales</taxon>
        <taxon>Streptomycetaceae</taxon>
        <taxon>Actinacidiphila</taxon>
    </lineage>
</organism>